<dbReference type="SUPFAM" id="SSF52540">
    <property type="entry name" value="P-loop containing nucleoside triphosphate hydrolases"/>
    <property type="match status" value="1"/>
</dbReference>
<dbReference type="CDD" id="cd16268">
    <property type="entry name" value="EF2_II"/>
    <property type="match status" value="1"/>
</dbReference>
<dbReference type="FunFam" id="3.30.70.240:FF:000006">
    <property type="entry name" value="Elongation factor like GTPase 1"/>
    <property type="match status" value="1"/>
</dbReference>
<evidence type="ECO:0000313" key="13">
    <source>
        <dbReference type="EMBL" id="LAA07543.1"/>
    </source>
</evidence>
<dbReference type="PANTHER" id="PTHR42908:SF3">
    <property type="entry name" value="ELONGATION FACTOR-LIKE GTPASE 1"/>
    <property type="match status" value="1"/>
</dbReference>
<proteinExistence type="evidence at transcript level"/>
<keyword evidence="4" id="KW-0547">Nucleotide-binding</keyword>
<keyword evidence="5" id="KW-0378">Hydrolase</keyword>
<dbReference type="Gene3D" id="3.30.70.240">
    <property type="match status" value="1"/>
</dbReference>
<dbReference type="SUPFAM" id="SSF50447">
    <property type="entry name" value="Translation proteins"/>
    <property type="match status" value="1"/>
</dbReference>
<sequence length="1100" mass="123829">MRAVSPEILAALQKNPKNIRNICILAHVDHGKTTLADSLLASNGIISQKMAGQLRYMDSRKDEQERGITMKSSAVSVYYQKENENYLINVIDSPGHVDFSGEVCTAVRLCDGAVILIDVVEGICPQTKIALQQAWIEHIQPLLVLNKIDRLILEWKLTPLDAYAHLVQILEQINAVVGELFASDVHKKSENKAAEEDKRQENLQKSKEEVEKVEACEQTFDWSSGLDDSDDSKVYFSPEQGNVVFASALDGWGFRVSHFAKIYSTKLGAREKVLKKTLWGDFYYNSKTKQIMKGAQTKAKKPLFVQFILENIWSVYEAVLIQRDKAMIEKITKSLNLTIAPRDANHKDPKIPLKAIFGQWLTLAEAVLAMVCDFVPSPFELSEDKIEGLMCSSAVKFDALPIETQKLKTDFMKCSSSENAPVIICVSKMFPVERKMLPENRQRPLTAEEIALRREAARQRHAEKRKENSENESTDISPQDQKEQESEAENETAFVAFARIYSGSVHKGQQLYVLGPKHDPEKALNSDNPISEEITVHDLNPEQHITLATVKSLYLLMGKELIEITSVPAGNVIGIGGLEDHVLKSATLSSTVACPSFVDLHSSTVPIVRVAVEPTHLREMPDLVKGLRLLNQADPCVQVFVQETGEHVLVSSGEVHLQRCVDDLRERFAKINFNVSAPIVPFRETIIPPPKMDMVNEVIEDKQQKKSSKSQDEPSTEDSESAEYIYLKTSNKLSCIKMCAKPLPPAVTKCLEDNSVLLKIIDQIYSCRGEEESILTPETIKRISELKNKLNDYFLEAGEEWTFAVEQIWSFGPRRCGPNILLNRIPSYKRPSVWTSSKTDSTESLHFSYDSTFISGFQLATLCGPLCEEPMMGVCFIVEDWTFEKDVYLNTVETAEEDILNVSKDEDALNKHLEVSETVSIASSGPSSASSTPFGPFTGQIMSTVKEACRRAFQARPQRLMSAMYCCNIQVTTDTLGKMYAVIGRRHGRVLHADIQEGSQTFHVTAELPVVESFDFANEIRKQTSGMAFPQLVFSHWEVVDVDPFWTPRTEEEYTHFGEKADVENRARKYMNSVRRRKGLSVDEKIVEHAEKQRTLNKKK</sequence>
<dbReference type="InterPro" id="IPR000795">
    <property type="entry name" value="T_Tr_GTP-bd_dom"/>
</dbReference>
<feature type="coiled-coil region" evidence="10">
    <location>
        <begin position="186"/>
        <end position="213"/>
    </location>
</feature>
<dbReference type="InterPro" id="IPR005225">
    <property type="entry name" value="Small_GTP-bd"/>
</dbReference>
<dbReference type="InterPro" id="IPR014721">
    <property type="entry name" value="Ribsml_uS5_D2-typ_fold_subgr"/>
</dbReference>
<dbReference type="Gene3D" id="2.40.30.10">
    <property type="entry name" value="Translation factors"/>
    <property type="match status" value="1"/>
</dbReference>
<dbReference type="Pfam" id="PF03144">
    <property type="entry name" value="GTP_EFTU_D2"/>
    <property type="match status" value="1"/>
</dbReference>
<dbReference type="GO" id="GO:0005829">
    <property type="term" value="C:cytosol"/>
    <property type="evidence" value="ECO:0007669"/>
    <property type="project" value="TreeGrafter"/>
</dbReference>
<evidence type="ECO:0000259" key="12">
    <source>
        <dbReference type="PROSITE" id="PS51722"/>
    </source>
</evidence>
<dbReference type="GO" id="GO:0003924">
    <property type="term" value="F:GTPase activity"/>
    <property type="evidence" value="ECO:0007669"/>
    <property type="project" value="InterPro"/>
</dbReference>
<keyword evidence="3" id="KW-0690">Ribosome biogenesis</keyword>
<evidence type="ECO:0000256" key="4">
    <source>
        <dbReference type="ARBA" id="ARBA00022741"/>
    </source>
</evidence>
<dbReference type="NCBIfam" id="TIGR00231">
    <property type="entry name" value="small_GTP"/>
    <property type="match status" value="1"/>
</dbReference>
<feature type="compositionally biased region" description="Basic and acidic residues" evidence="11">
    <location>
        <begin position="700"/>
        <end position="712"/>
    </location>
</feature>
<dbReference type="SMART" id="SM00838">
    <property type="entry name" value="EFG_C"/>
    <property type="match status" value="1"/>
</dbReference>
<keyword evidence="13" id="KW-0648">Protein biosynthesis</keyword>
<evidence type="ECO:0000256" key="8">
    <source>
        <dbReference type="ARBA" id="ARBA00068031"/>
    </source>
</evidence>
<dbReference type="SUPFAM" id="SSF54211">
    <property type="entry name" value="Ribosomal protein S5 domain 2-like"/>
    <property type="match status" value="1"/>
</dbReference>
<evidence type="ECO:0000256" key="11">
    <source>
        <dbReference type="SAM" id="MobiDB-lite"/>
    </source>
</evidence>
<feature type="compositionally biased region" description="Basic and acidic residues" evidence="11">
    <location>
        <begin position="456"/>
        <end position="469"/>
    </location>
</feature>
<dbReference type="InterPro" id="IPR009000">
    <property type="entry name" value="Transl_B-barrel_sf"/>
</dbReference>
<dbReference type="InterPro" id="IPR056752">
    <property type="entry name" value="EFL1"/>
</dbReference>
<dbReference type="InterPro" id="IPR004161">
    <property type="entry name" value="EFTu-like_2"/>
</dbReference>
<name>A0A2L2YHD4_PARTP</name>
<evidence type="ECO:0000256" key="10">
    <source>
        <dbReference type="SAM" id="Coils"/>
    </source>
</evidence>
<dbReference type="CDD" id="cd01885">
    <property type="entry name" value="EF2"/>
    <property type="match status" value="1"/>
</dbReference>
<dbReference type="Gene3D" id="3.30.70.870">
    <property type="entry name" value="Elongation Factor G (Translational Gtpase), domain 3"/>
    <property type="match status" value="1"/>
</dbReference>
<evidence type="ECO:0000256" key="5">
    <source>
        <dbReference type="ARBA" id="ARBA00022801"/>
    </source>
</evidence>
<dbReference type="GO" id="GO:0043022">
    <property type="term" value="F:ribosome binding"/>
    <property type="evidence" value="ECO:0007669"/>
    <property type="project" value="TreeGrafter"/>
</dbReference>
<dbReference type="FunFam" id="3.40.50.300:FF:000746">
    <property type="entry name" value="Ribosome assembly protein 1"/>
    <property type="match status" value="1"/>
</dbReference>
<dbReference type="SUPFAM" id="SSF54980">
    <property type="entry name" value="EF-G C-terminal domain-like"/>
    <property type="match status" value="2"/>
</dbReference>
<feature type="domain" description="Tr-type G" evidence="12">
    <location>
        <begin position="17"/>
        <end position="278"/>
    </location>
</feature>
<dbReference type="Pfam" id="PF00679">
    <property type="entry name" value="EFG_C"/>
    <property type="match status" value="1"/>
</dbReference>
<dbReference type="InterPro" id="IPR000640">
    <property type="entry name" value="EFG_V-like"/>
</dbReference>
<dbReference type="FunFam" id="3.90.1430.10:FF:000002">
    <property type="entry name" value="Elongation factor like GTPase 1"/>
    <property type="match status" value="1"/>
</dbReference>
<keyword evidence="13" id="KW-0251">Elongation factor</keyword>
<feature type="region of interest" description="Disordered" evidence="11">
    <location>
        <begin position="700"/>
        <end position="721"/>
    </location>
</feature>
<evidence type="ECO:0000256" key="6">
    <source>
        <dbReference type="ARBA" id="ARBA00023134"/>
    </source>
</evidence>
<dbReference type="GO" id="GO:0005525">
    <property type="term" value="F:GTP binding"/>
    <property type="evidence" value="ECO:0007669"/>
    <property type="project" value="UniProtKB-KW"/>
</dbReference>
<accession>A0A2L2YHD4</accession>
<dbReference type="GO" id="GO:0042256">
    <property type="term" value="P:cytosolic ribosome assembly"/>
    <property type="evidence" value="ECO:0007669"/>
    <property type="project" value="TreeGrafter"/>
</dbReference>
<dbReference type="InterPro" id="IPR020568">
    <property type="entry name" value="Ribosomal_Su5_D2-typ_SF"/>
</dbReference>
<dbReference type="GO" id="GO:1990904">
    <property type="term" value="C:ribonucleoprotein complex"/>
    <property type="evidence" value="ECO:0007669"/>
    <property type="project" value="TreeGrafter"/>
</dbReference>
<dbReference type="InterPro" id="IPR041095">
    <property type="entry name" value="EFG_II"/>
</dbReference>
<dbReference type="Pfam" id="PF25118">
    <property type="entry name" value="EFL1"/>
    <property type="match status" value="1"/>
</dbReference>
<dbReference type="PRINTS" id="PR00315">
    <property type="entry name" value="ELONGATNFCT"/>
</dbReference>
<comment type="subcellular location">
    <subcellularLocation>
        <location evidence="1">Cytoplasm</location>
    </subcellularLocation>
</comment>
<dbReference type="Gene3D" id="3.30.230.10">
    <property type="match status" value="1"/>
</dbReference>
<keyword evidence="10" id="KW-0175">Coiled coil</keyword>
<keyword evidence="6" id="KW-0342">GTP-binding</keyword>
<evidence type="ECO:0000256" key="3">
    <source>
        <dbReference type="ARBA" id="ARBA00022517"/>
    </source>
</evidence>
<evidence type="ECO:0000256" key="9">
    <source>
        <dbReference type="ARBA" id="ARBA00081809"/>
    </source>
</evidence>
<dbReference type="AlphaFoldDB" id="A0A2L2YHD4"/>
<protein>
    <recommendedName>
        <fullName evidence="8">Ribosome assembly protein 1</fullName>
    </recommendedName>
    <alternativeName>
        <fullName evidence="9">Elongation factor-like 1</fullName>
    </alternativeName>
</protein>
<dbReference type="OrthoDB" id="364892at2759"/>
<comment type="catalytic activity">
    <reaction evidence="7">
        <text>GTP + H2O = GDP + phosphate + H(+)</text>
        <dbReference type="Rhea" id="RHEA:19669"/>
        <dbReference type="ChEBI" id="CHEBI:15377"/>
        <dbReference type="ChEBI" id="CHEBI:15378"/>
        <dbReference type="ChEBI" id="CHEBI:37565"/>
        <dbReference type="ChEBI" id="CHEBI:43474"/>
        <dbReference type="ChEBI" id="CHEBI:58189"/>
    </reaction>
</comment>
<dbReference type="CDD" id="cd16261">
    <property type="entry name" value="EF2_snRNP_III"/>
    <property type="match status" value="1"/>
</dbReference>
<dbReference type="CDD" id="cd04096">
    <property type="entry name" value="eEF2_snRNP_like_C"/>
    <property type="match status" value="1"/>
</dbReference>
<evidence type="ECO:0000256" key="2">
    <source>
        <dbReference type="ARBA" id="ARBA00022490"/>
    </source>
</evidence>
<reference evidence="13" key="1">
    <citation type="journal article" date="2016" name="Mol. Ecol. Resour.">
        <title>Evaluation of the impact of RNA preservation methods of spiders for de novo transcriptome assembly.</title>
        <authorList>
            <person name="Kono N."/>
            <person name="Nakamura H."/>
            <person name="Ito Y."/>
            <person name="Tomita M."/>
            <person name="Arakawa K."/>
        </authorList>
    </citation>
    <scope>NUCLEOTIDE SEQUENCE</scope>
    <source>
        <tissue evidence="13">Whole body</tissue>
    </source>
</reference>
<dbReference type="Pfam" id="PF00009">
    <property type="entry name" value="GTP_EFTU"/>
    <property type="match status" value="1"/>
</dbReference>
<dbReference type="PROSITE" id="PS51722">
    <property type="entry name" value="G_TR_2"/>
    <property type="match status" value="1"/>
</dbReference>
<organism evidence="13">
    <name type="scientific">Parasteatoda tepidariorum</name>
    <name type="common">Common house spider</name>
    <name type="synonym">Achaearanea tepidariorum</name>
    <dbReference type="NCBI Taxonomy" id="114398"/>
    <lineage>
        <taxon>Eukaryota</taxon>
        <taxon>Metazoa</taxon>
        <taxon>Ecdysozoa</taxon>
        <taxon>Arthropoda</taxon>
        <taxon>Chelicerata</taxon>
        <taxon>Arachnida</taxon>
        <taxon>Araneae</taxon>
        <taxon>Araneomorphae</taxon>
        <taxon>Entelegynae</taxon>
        <taxon>Araneoidea</taxon>
        <taxon>Theridiidae</taxon>
        <taxon>Parasteatoda</taxon>
    </lineage>
</organism>
<evidence type="ECO:0000256" key="1">
    <source>
        <dbReference type="ARBA" id="ARBA00004496"/>
    </source>
</evidence>
<dbReference type="Gene3D" id="3.90.1430.10">
    <property type="entry name" value="Yeast translation eEF2 (G' domain)"/>
    <property type="match status" value="1"/>
</dbReference>
<dbReference type="InterPro" id="IPR027417">
    <property type="entry name" value="P-loop_NTPase"/>
</dbReference>
<dbReference type="EMBL" id="IAAA01028002">
    <property type="protein sequence ID" value="LAA07543.1"/>
    <property type="molecule type" value="mRNA"/>
</dbReference>
<feature type="region of interest" description="Disordered" evidence="11">
    <location>
        <begin position="456"/>
        <end position="489"/>
    </location>
</feature>
<dbReference type="GO" id="GO:0003746">
    <property type="term" value="F:translation elongation factor activity"/>
    <property type="evidence" value="ECO:0007669"/>
    <property type="project" value="UniProtKB-KW"/>
</dbReference>
<dbReference type="Gene3D" id="3.40.50.300">
    <property type="entry name" value="P-loop containing nucleotide triphosphate hydrolases"/>
    <property type="match status" value="1"/>
</dbReference>
<dbReference type="InterPro" id="IPR035647">
    <property type="entry name" value="EFG_III/V"/>
</dbReference>
<evidence type="ECO:0000256" key="7">
    <source>
        <dbReference type="ARBA" id="ARBA00048548"/>
    </source>
</evidence>
<dbReference type="Pfam" id="PF14492">
    <property type="entry name" value="EFG_III"/>
    <property type="match status" value="1"/>
</dbReference>
<dbReference type="FunFam" id="3.30.70.870:FF:000002">
    <property type="entry name" value="Translation elongation factor 2"/>
    <property type="match status" value="1"/>
</dbReference>
<dbReference type="CDD" id="cd01681">
    <property type="entry name" value="aeEF2_snRNP_like_IV"/>
    <property type="match status" value="1"/>
</dbReference>
<dbReference type="PANTHER" id="PTHR42908">
    <property type="entry name" value="TRANSLATION ELONGATION FACTOR-RELATED"/>
    <property type="match status" value="1"/>
</dbReference>
<keyword evidence="2" id="KW-0963">Cytoplasm</keyword>